<dbReference type="SUPFAM" id="SSF103473">
    <property type="entry name" value="MFS general substrate transporter"/>
    <property type="match status" value="1"/>
</dbReference>
<keyword evidence="5 7" id="KW-1133">Transmembrane helix</keyword>
<keyword evidence="2" id="KW-0813">Transport</keyword>
<dbReference type="Pfam" id="PF07690">
    <property type="entry name" value="MFS_1"/>
    <property type="match status" value="1"/>
</dbReference>
<dbReference type="Gene3D" id="1.20.1250.20">
    <property type="entry name" value="MFS general substrate transporter like domains"/>
    <property type="match status" value="1"/>
</dbReference>
<gene>
    <name evidence="9" type="ORF">Back11_50610</name>
</gene>
<comment type="subcellular location">
    <subcellularLocation>
        <location evidence="1">Cell membrane</location>
        <topology evidence="1">Multi-pass membrane protein</topology>
    </subcellularLocation>
</comment>
<evidence type="ECO:0000259" key="8">
    <source>
        <dbReference type="PROSITE" id="PS50850"/>
    </source>
</evidence>
<feature type="domain" description="Major facilitator superfamily (MFS) profile" evidence="8">
    <location>
        <begin position="45"/>
        <end position="525"/>
    </location>
</feature>
<keyword evidence="4 7" id="KW-0812">Transmembrane</keyword>
<evidence type="ECO:0000256" key="7">
    <source>
        <dbReference type="SAM" id="Phobius"/>
    </source>
</evidence>
<feature type="transmembrane region" description="Helical" evidence="7">
    <location>
        <begin position="171"/>
        <end position="192"/>
    </location>
</feature>
<feature type="transmembrane region" description="Helical" evidence="7">
    <location>
        <begin position="230"/>
        <end position="250"/>
    </location>
</feature>
<dbReference type="InterPro" id="IPR020846">
    <property type="entry name" value="MFS_dom"/>
</dbReference>
<feature type="transmembrane region" description="Helical" evidence="7">
    <location>
        <begin position="135"/>
        <end position="159"/>
    </location>
</feature>
<dbReference type="KEGG" id="pbk:Back11_50610"/>
<dbReference type="GO" id="GO:0022857">
    <property type="term" value="F:transmembrane transporter activity"/>
    <property type="evidence" value="ECO:0007669"/>
    <property type="project" value="InterPro"/>
</dbReference>
<dbReference type="InterPro" id="IPR036259">
    <property type="entry name" value="MFS_trans_sf"/>
</dbReference>
<feature type="transmembrane region" description="Helical" evidence="7">
    <location>
        <begin position="433"/>
        <end position="454"/>
    </location>
</feature>
<dbReference type="InterPro" id="IPR011701">
    <property type="entry name" value="MFS"/>
</dbReference>
<feature type="transmembrane region" description="Helical" evidence="7">
    <location>
        <begin position="42"/>
        <end position="67"/>
    </location>
</feature>
<feature type="transmembrane region" description="Helical" evidence="7">
    <location>
        <begin position="262"/>
        <end position="281"/>
    </location>
</feature>
<feature type="transmembrane region" description="Helical" evidence="7">
    <location>
        <begin position="499"/>
        <end position="520"/>
    </location>
</feature>
<dbReference type="InterPro" id="IPR004638">
    <property type="entry name" value="EmrB-like"/>
</dbReference>
<evidence type="ECO:0000313" key="9">
    <source>
        <dbReference type="EMBL" id="BBH23716.1"/>
    </source>
</evidence>
<dbReference type="NCBIfam" id="TIGR00711">
    <property type="entry name" value="efflux_EmrB"/>
    <property type="match status" value="1"/>
</dbReference>
<name>A0A3G9IYS7_9BACL</name>
<feature type="transmembrane region" description="Helical" evidence="7">
    <location>
        <begin position="302"/>
        <end position="325"/>
    </location>
</feature>
<feature type="transmembrane region" description="Helical" evidence="7">
    <location>
        <begin position="340"/>
        <end position="358"/>
    </location>
</feature>
<dbReference type="RefSeq" id="WP_164522990.1">
    <property type="nucleotide sequence ID" value="NZ_AP019308.1"/>
</dbReference>
<proteinExistence type="predicted"/>
<evidence type="ECO:0000256" key="4">
    <source>
        <dbReference type="ARBA" id="ARBA00022692"/>
    </source>
</evidence>
<dbReference type="GO" id="GO:0005886">
    <property type="term" value="C:plasma membrane"/>
    <property type="evidence" value="ECO:0007669"/>
    <property type="project" value="UniProtKB-SubCell"/>
</dbReference>
<dbReference type="EMBL" id="AP019308">
    <property type="protein sequence ID" value="BBH23716.1"/>
    <property type="molecule type" value="Genomic_DNA"/>
</dbReference>
<organism evidence="9 10">
    <name type="scientific">Paenibacillus baekrokdamisoli</name>
    <dbReference type="NCBI Taxonomy" id="1712516"/>
    <lineage>
        <taxon>Bacteria</taxon>
        <taxon>Bacillati</taxon>
        <taxon>Bacillota</taxon>
        <taxon>Bacilli</taxon>
        <taxon>Bacillales</taxon>
        <taxon>Paenibacillaceae</taxon>
        <taxon>Paenibacillus</taxon>
    </lineage>
</organism>
<feature type="transmembrane region" description="Helical" evidence="7">
    <location>
        <begin position="198"/>
        <end position="218"/>
    </location>
</feature>
<evidence type="ECO:0000256" key="6">
    <source>
        <dbReference type="ARBA" id="ARBA00023136"/>
    </source>
</evidence>
<dbReference type="Gene3D" id="1.20.1720.10">
    <property type="entry name" value="Multidrug resistance protein D"/>
    <property type="match status" value="1"/>
</dbReference>
<evidence type="ECO:0000256" key="2">
    <source>
        <dbReference type="ARBA" id="ARBA00022448"/>
    </source>
</evidence>
<evidence type="ECO:0000256" key="1">
    <source>
        <dbReference type="ARBA" id="ARBA00004651"/>
    </source>
</evidence>
<evidence type="ECO:0000256" key="3">
    <source>
        <dbReference type="ARBA" id="ARBA00022475"/>
    </source>
</evidence>
<dbReference type="Proteomes" id="UP000275368">
    <property type="component" value="Chromosome"/>
</dbReference>
<keyword evidence="6 7" id="KW-0472">Membrane</keyword>
<dbReference type="PANTHER" id="PTHR23501">
    <property type="entry name" value="MAJOR FACILITATOR SUPERFAMILY"/>
    <property type="match status" value="1"/>
</dbReference>
<dbReference type="PANTHER" id="PTHR23501:SF170">
    <property type="entry name" value="MULTIDRUG RESISTANCE PROTEIN 3"/>
    <property type="match status" value="1"/>
</dbReference>
<sequence>MSVLKSSQVNLGKEGFDLNLKASQSVESVETSSLPPAHGSRLGLVIPGLLLILTIAVLDQTIVSTVVPTIVSKLGGAGYYAWVFSVYMIAIVVATPIAGRLSDIYGRKPLLAIGVGAFLLGSGLCGAASSMEMMIVFRGIQGLGAGMIIPIVFVTIIDLFPEEKRGKMNGLFGAVLGLASVFGPLAGAYFVDHWNWRWAFYMNMPIGIIAVLCFLLGFKEKERGSRPRGRLNLLNALLFTLAIITLMLGLEFWSREQALNSFRVIAFLVSAIVLCSVFILAERRSKQPLIPMDMFRNPVFSITMVLSVIVGVVMMACSTYIPLFIQGVTLESATNAGQTLTPMMLTLIIGSILSGLMVNKVTYRTMLGLGALIIGISMIMLYRLGTQSTHGAVILCMCVVGFGLGIMAAVLNLSSVHRLAPERHGMANSLVPFFRNMGSAIGIAIFGLIQTNLLQEKMAKFASPELQKSGAAVLLEVKQRAALPVQIVNQLTSALAGSIRVVFVGSLCLVVIGLLLIPFMGRSRVNLTGRSEEQAAETLSR</sequence>
<dbReference type="FunFam" id="1.20.1720.10:FF:000004">
    <property type="entry name" value="EmrB/QacA family drug resistance transporter"/>
    <property type="match status" value="1"/>
</dbReference>
<evidence type="ECO:0000256" key="5">
    <source>
        <dbReference type="ARBA" id="ARBA00022989"/>
    </source>
</evidence>
<feature type="transmembrane region" description="Helical" evidence="7">
    <location>
        <begin position="391"/>
        <end position="413"/>
    </location>
</feature>
<protein>
    <submittedName>
        <fullName evidence="9">MFS transporter</fullName>
    </submittedName>
</protein>
<feature type="transmembrane region" description="Helical" evidence="7">
    <location>
        <begin position="110"/>
        <end position="129"/>
    </location>
</feature>
<reference evidence="9 10" key="1">
    <citation type="submission" date="2018-11" db="EMBL/GenBank/DDBJ databases">
        <title>Complete genome sequence of Paenibacillus baekrokdamisoli strain KCTC 33723.</title>
        <authorList>
            <person name="Kang S.W."/>
            <person name="Lee K.C."/>
            <person name="Kim K.K."/>
            <person name="Kim J.S."/>
            <person name="Kim D.S."/>
            <person name="Ko S.H."/>
            <person name="Yang S.H."/>
            <person name="Lee J.S."/>
        </authorList>
    </citation>
    <scope>NUCLEOTIDE SEQUENCE [LARGE SCALE GENOMIC DNA]</scope>
    <source>
        <strain evidence="9 10">KCTC 33723</strain>
    </source>
</reference>
<dbReference type="CDD" id="cd17502">
    <property type="entry name" value="MFS_Azr1_MDR_like"/>
    <property type="match status" value="1"/>
</dbReference>
<dbReference type="PROSITE" id="PS00216">
    <property type="entry name" value="SUGAR_TRANSPORT_1"/>
    <property type="match status" value="1"/>
</dbReference>
<accession>A0A3G9IYS7</accession>
<evidence type="ECO:0000313" key="10">
    <source>
        <dbReference type="Proteomes" id="UP000275368"/>
    </source>
</evidence>
<keyword evidence="3" id="KW-1003">Cell membrane</keyword>
<feature type="transmembrane region" description="Helical" evidence="7">
    <location>
        <begin position="79"/>
        <end position="98"/>
    </location>
</feature>
<dbReference type="AlphaFoldDB" id="A0A3G9IYS7"/>
<dbReference type="PROSITE" id="PS50850">
    <property type="entry name" value="MFS"/>
    <property type="match status" value="1"/>
</dbReference>
<dbReference type="PRINTS" id="PR01036">
    <property type="entry name" value="TCRTETB"/>
</dbReference>
<feature type="transmembrane region" description="Helical" evidence="7">
    <location>
        <begin position="365"/>
        <end position="385"/>
    </location>
</feature>
<dbReference type="InterPro" id="IPR005829">
    <property type="entry name" value="Sugar_transporter_CS"/>
</dbReference>
<keyword evidence="10" id="KW-1185">Reference proteome</keyword>